<sequence>MREQRPHAVDSANTGDALVLFGITGDLGFKKLLPALYHLAANGQLEVPVIGVASTDWTVEDLKDRLRSALDAQHVVPDVKVLDDLESRLSYVQGDYANPATFVSLNEALDGSKLPVVYLAIPPVLFPEVIEGLASVGLNDRARIVLEKPFGRDLTSAQELNATVLSAFPDERVFRIDHFLGKEPVLNLLVFRFANTVLEPLWNRHQISKVEITMAESFGVAGRGGFYDRVGTLRDVVQNHLLQILTLLAMEPPSSESPEALRDEKIKVLRAIETVDVSTVVRGQYEGYLDEEGVTEGSDTETFVAMRFFINNWRWAGVPWYVRSGKAMAATFTEAVIEFEPAPQPLFVDPAHPPKPNRLRFRLNPDDEITLEVQAKKPGEELLSQTVDLDVDHFSAADRIPEAYERLLRDVIEGDQTHFGREDSVEESWRIVQPLLENPPPVVPYSRGSWGPELTPDEDPFPWINCGPDSRHESRPNPLPDPK</sequence>
<evidence type="ECO:0000256" key="1">
    <source>
        <dbReference type="ARBA" id="ARBA00004937"/>
    </source>
</evidence>
<keyword evidence="3" id="KW-0313">Glucose metabolism</keyword>
<dbReference type="HAMAP" id="MF_00966">
    <property type="entry name" value="G6PD"/>
    <property type="match status" value="1"/>
</dbReference>
<keyword evidence="4" id="KW-0521">NADP</keyword>
<dbReference type="Pfam" id="PF02781">
    <property type="entry name" value="G6PD_C"/>
    <property type="match status" value="1"/>
</dbReference>
<evidence type="ECO:0000256" key="5">
    <source>
        <dbReference type="ARBA" id="ARBA00023002"/>
    </source>
</evidence>
<dbReference type="PANTHER" id="PTHR23429:SF0">
    <property type="entry name" value="GLUCOSE-6-PHOSPHATE 1-DEHYDROGENASE"/>
    <property type="match status" value="1"/>
</dbReference>
<dbReference type="GO" id="GO:0005829">
    <property type="term" value="C:cytosol"/>
    <property type="evidence" value="ECO:0007669"/>
    <property type="project" value="TreeGrafter"/>
</dbReference>
<dbReference type="UniPathway" id="UPA00115"/>
<dbReference type="InterPro" id="IPR036291">
    <property type="entry name" value="NAD(P)-bd_dom_sf"/>
</dbReference>
<organism evidence="10">
    <name type="scientific">freshwater metagenome</name>
    <dbReference type="NCBI Taxonomy" id="449393"/>
    <lineage>
        <taxon>unclassified sequences</taxon>
        <taxon>metagenomes</taxon>
        <taxon>ecological metagenomes</taxon>
    </lineage>
</organism>
<dbReference type="InterPro" id="IPR019796">
    <property type="entry name" value="G6P_DH_AS"/>
</dbReference>
<evidence type="ECO:0000256" key="3">
    <source>
        <dbReference type="ARBA" id="ARBA00022526"/>
    </source>
</evidence>
<name>A0A6J6ATU9_9ZZZZ</name>
<comment type="pathway">
    <text evidence="1">Carbohydrate degradation; pentose phosphate pathway; D-ribulose 5-phosphate from D-glucose 6-phosphate (oxidative stage): step 1/3.</text>
</comment>
<evidence type="ECO:0000256" key="6">
    <source>
        <dbReference type="ARBA" id="ARBA00023277"/>
    </source>
</evidence>
<dbReference type="PRINTS" id="PR00079">
    <property type="entry name" value="G6PDHDRGNASE"/>
</dbReference>
<dbReference type="SUPFAM" id="SSF51735">
    <property type="entry name" value="NAD(P)-binding Rossmann-fold domains"/>
    <property type="match status" value="1"/>
</dbReference>
<dbReference type="EMBL" id="CAEZSF010000008">
    <property type="protein sequence ID" value="CAB4530242.1"/>
    <property type="molecule type" value="Genomic_DNA"/>
</dbReference>
<keyword evidence="6" id="KW-0119">Carbohydrate metabolism</keyword>
<dbReference type="PIRSF" id="PIRSF000110">
    <property type="entry name" value="G6PD"/>
    <property type="match status" value="1"/>
</dbReference>
<evidence type="ECO:0000259" key="9">
    <source>
        <dbReference type="Pfam" id="PF02781"/>
    </source>
</evidence>
<dbReference type="NCBIfam" id="NF009492">
    <property type="entry name" value="PRK12853.1-3"/>
    <property type="match status" value="1"/>
</dbReference>
<dbReference type="InterPro" id="IPR001282">
    <property type="entry name" value="G6P_DH"/>
</dbReference>
<dbReference type="Pfam" id="PF00479">
    <property type="entry name" value="G6PD_N"/>
    <property type="match status" value="1"/>
</dbReference>
<evidence type="ECO:0000256" key="7">
    <source>
        <dbReference type="SAM" id="MobiDB-lite"/>
    </source>
</evidence>
<dbReference type="Gene3D" id="3.30.360.10">
    <property type="entry name" value="Dihydrodipicolinate Reductase, domain 2"/>
    <property type="match status" value="1"/>
</dbReference>
<dbReference type="InterPro" id="IPR022675">
    <property type="entry name" value="G6P_DH_C"/>
</dbReference>
<evidence type="ECO:0000256" key="4">
    <source>
        <dbReference type="ARBA" id="ARBA00022857"/>
    </source>
</evidence>
<reference evidence="10" key="1">
    <citation type="submission" date="2020-05" db="EMBL/GenBank/DDBJ databases">
        <authorList>
            <person name="Chiriac C."/>
            <person name="Salcher M."/>
            <person name="Ghai R."/>
            <person name="Kavagutti S V."/>
        </authorList>
    </citation>
    <scope>NUCLEOTIDE SEQUENCE</scope>
</reference>
<dbReference type="NCBIfam" id="TIGR00871">
    <property type="entry name" value="zwf"/>
    <property type="match status" value="1"/>
</dbReference>
<dbReference type="GO" id="GO:0004345">
    <property type="term" value="F:glucose-6-phosphate dehydrogenase activity"/>
    <property type="evidence" value="ECO:0007669"/>
    <property type="project" value="InterPro"/>
</dbReference>
<dbReference type="GO" id="GO:0006006">
    <property type="term" value="P:glucose metabolic process"/>
    <property type="evidence" value="ECO:0007669"/>
    <property type="project" value="UniProtKB-KW"/>
</dbReference>
<dbReference type="PROSITE" id="PS00069">
    <property type="entry name" value="G6P_DEHYDROGENASE"/>
    <property type="match status" value="1"/>
</dbReference>
<evidence type="ECO:0000313" key="10">
    <source>
        <dbReference type="EMBL" id="CAB4530242.1"/>
    </source>
</evidence>
<dbReference type="GO" id="GO:0009051">
    <property type="term" value="P:pentose-phosphate shunt, oxidative branch"/>
    <property type="evidence" value="ECO:0007669"/>
    <property type="project" value="TreeGrafter"/>
</dbReference>
<keyword evidence="5" id="KW-0560">Oxidoreductase</keyword>
<evidence type="ECO:0000256" key="2">
    <source>
        <dbReference type="ARBA" id="ARBA00009975"/>
    </source>
</evidence>
<accession>A0A6J6ATU9</accession>
<dbReference type="Gene3D" id="3.40.50.720">
    <property type="entry name" value="NAD(P)-binding Rossmann-like Domain"/>
    <property type="match status" value="1"/>
</dbReference>
<evidence type="ECO:0000259" key="8">
    <source>
        <dbReference type="Pfam" id="PF00479"/>
    </source>
</evidence>
<feature type="domain" description="Glucose-6-phosphate dehydrogenase NAD-binding" evidence="8">
    <location>
        <begin position="19"/>
        <end position="187"/>
    </location>
</feature>
<dbReference type="PANTHER" id="PTHR23429">
    <property type="entry name" value="GLUCOSE-6-PHOSPHATE 1-DEHYDROGENASE G6PD"/>
    <property type="match status" value="1"/>
</dbReference>
<proteinExistence type="inferred from homology"/>
<comment type="similarity">
    <text evidence="2">Belongs to the glucose-6-phosphate dehydrogenase family.</text>
</comment>
<dbReference type="AlphaFoldDB" id="A0A6J6ATU9"/>
<feature type="region of interest" description="Disordered" evidence="7">
    <location>
        <begin position="441"/>
        <end position="483"/>
    </location>
</feature>
<feature type="domain" description="Glucose-6-phosphate dehydrogenase C-terminal" evidence="9">
    <location>
        <begin position="189"/>
        <end position="453"/>
    </location>
</feature>
<dbReference type="InterPro" id="IPR022674">
    <property type="entry name" value="G6P_DH_NAD-bd"/>
</dbReference>
<dbReference type="SUPFAM" id="SSF55347">
    <property type="entry name" value="Glyceraldehyde-3-phosphate dehydrogenase-like, C-terminal domain"/>
    <property type="match status" value="1"/>
</dbReference>
<gene>
    <name evidence="10" type="ORF">UFOPK1358_00180</name>
</gene>
<dbReference type="GO" id="GO:0050661">
    <property type="term" value="F:NADP binding"/>
    <property type="evidence" value="ECO:0007669"/>
    <property type="project" value="InterPro"/>
</dbReference>
<protein>
    <submittedName>
        <fullName evidence="10">Unannotated protein</fullName>
    </submittedName>
</protein>